<feature type="compositionally biased region" description="Acidic residues" evidence="1">
    <location>
        <begin position="49"/>
        <end position="59"/>
    </location>
</feature>
<feature type="region of interest" description="Disordered" evidence="1">
    <location>
        <begin position="49"/>
        <end position="82"/>
    </location>
</feature>
<evidence type="ECO:0000313" key="3">
    <source>
        <dbReference type="Proteomes" id="UP001148838"/>
    </source>
</evidence>
<name>A0ABQ8RYL4_PERAM</name>
<organism evidence="2 3">
    <name type="scientific">Periplaneta americana</name>
    <name type="common">American cockroach</name>
    <name type="synonym">Blatta americana</name>
    <dbReference type="NCBI Taxonomy" id="6978"/>
    <lineage>
        <taxon>Eukaryota</taxon>
        <taxon>Metazoa</taxon>
        <taxon>Ecdysozoa</taxon>
        <taxon>Arthropoda</taxon>
        <taxon>Hexapoda</taxon>
        <taxon>Insecta</taxon>
        <taxon>Pterygota</taxon>
        <taxon>Neoptera</taxon>
        <taxon>Polyneoptera</taxon>
        <taxon>Dictyoptera</taxon>
        <taxon>Blattodea</taxon>
        <taxon>Blattoidea</taxon>
        <taxon>Blattidae</taxon>
        <taxon>Blattinae</taxon>
        <taxon>Periplaneta</taxon>
    </lineage>
</organism>
<sequence length="82" mass="9481">MWRQKFEEIGQNEWANVCRHVEAIEQHYFEKGVITEHTIERILIQDDGLENSDSSEDEMVEIHPGNGNGASAMSRVEELHDD</sequence>
<keyword evidence="3" id="KW-1185">Reference proteome</keyword>
<accession>A0ABQ8RYL4</accession>
<proteinExistence type="predicted"/>
<comment type="caution">
    <text evidence="2">The sequence shown here is derived from an EMBL/GenBank/DDBJ whole genome shotgun (WGS) entry which is preliminary data.</text>
</comment>
<evidence type="ECO:0000313" key="2">
    <source>
        <dbReference type="EMBL" id="KAJ4426760.1"/>
    </source>
</evidence>
<dbReference type="EMBL" id="JAJSOF020000039">
    <property type="protein sequence ID" value="KAJ4426760.1"/>
    <property type="molecule type" value="Genomic_DNA"/>
</dbReference>
<evidence type="ECO:0000256" key="1">
    <source>
        <dbReference type="SAM" id="MobiDB-lite"/>
    </source>
</evidence>
<reference evidence="2 3" key="1">
    <citation type="journal article" date="2022" name="Allergy">
        <title>Genome assembly and annotation of Periplaneta americana reveal a comprehensive cockroach allergen profile.</title>
        <authorList>
            <person name="Wang L."/>
            <person name="Xiong Q."/>
            <person name="Saelim N."/>
            <person name="Wang L."/>
            <person name="Nong W."/>
            <person name="Wan A.T."/>
            <person name="Shi M."/>
            <person name="Liu X."/>
            <person name="Cao Q."/>
            <person name="Hui J.H.L."/>
            <person name="Sookrung N."/>
            <person name="Leung T.F."/>
            <person name="Tungtrongchitr A."/>
            <person name="Tsui S.K.W."/>
        </authorList>
    </citation>
    <scope>NUCLEOTIDE SEQUENCE [LARGE SCALE GENOMIC DNA]</scope>
    <source>
        <strain evidence="2">PWHHKU_190912</strain>
    </source>
</reference>
<dbReference type="Proteomes" id="UP001148838">
    <property type="component" value="Unassembled WGS sequence"/>
</dbReference>
<gene>
    <name evidence="2" type="ORF">ANN_26559</name>
</gene>
<protein>
    <submittedName>
        <fullName evidence="2">Uncharacterized protein</fullName>
    </submittedName>
</protein>